<dbReference type="Proteomes" id="UP001234297">
    <property type="component" value="Chromosome 11"/>
</dbReference>
<gene>
    <name evidence="1" type="ORF">MRB53_032496</name>
</gene>
<organism evidence="1 2">
    <name type="scientific">Persea americana</name>
    <name type="common">Avocado</name>
    <dbReference type="NCBI Taxonomy" id="3435"/>
    <lineage>
        <taxon>Eukaryota</taxon>
        <taxon>Viridiplantae</taxon>
        <taxon>Streptophyta</taxon>
        <taxon>Embryophyta</taxon>
        <taxon>Tracheophyta</taxon>
        <taxon>Spermatophyta</taxon>
        <taxon>Magnoliopsida</taxon>
        <taxon>Magnoliidae</taxon>
        <taxon>Laurales</taxon>
        <taxon>Lauraceae</taxon>
        <taxon>Persea</taxon>
    </lineage>
</organism>
<sequence>MLLPGASEPHYLEEKSGQGWTHQQQLQTTTQEQRRQQRQEYHPQSRGHEELGLQIPKPRGPQSLMSDDTSASLLLFLLLPPSEKNQRVVLWAAKKSQPPQQLRWNRRYSGRTRRWRHRKRLA</sequence>
<protein>
    <submittedName>
        <fullName evidence="1">Uncharacterized protein</fullName>
    </submittedName>
</protein>
<evidence type="ECO:0000313" key="2">
    <source>
        <dbReference type="Proteomes" id="UP001234297"/>
    </source>
</evidence>
<keyword evidence="2" id="KW-1185">Reference proteome</keyword>
<name>A0ACC2KRX3_PERAE</name>
<accession>A0ACC2KRX3</accession>
<reference evidence="1 2" key="1">
    <citation type="journal article" date="2022" name="Hortic Res">
        <title>A haplotype resolved chromosomal level avocado genome allows analysis of novel avocado genes.</title>
        <authorList>
            <person name="Nath O."/>
            <person name="Fletcher S.J."/>
            <person name="Hayward A."/>
            <person name="Shaw L.M."/>
            <person name="Masouleh A.K."/>
            <person name="Furtado A."/>
            <person name="Henry R.J."/>
            <person name="Mitter N."/>
        </authorList>
    </citation>
    <scope>NUCLEOTIDE SEQUENCE [LARGE SCALE GENOMIC DNA]</scope>
    <source>
        <strain evidence="2">cv. Hass</strain>
    </source>
</reference>
<dbReference type="EMBL" id="CM056819">
    <property type="protein sequence ID" value="KAJ8623966.1"/>
    <property type="molecule type" value="Genomic_DNA"/>
</dbReference>
<proteinExistence type="predicted"/>
<comment type="caution">
    <text evidence="1">The sequence shown here is derived from an EMBL/GenBank/DDBJ whole genome shotgun (WGS) entry which is preliminary data.</text>
</comment>
<evidence type="ECO:0000313" key="1">
    <source>
        <dbReference type="EMBL" id="KAJ8623966.1"/>
    </source>
</evidence>